<feature type="compositionally biased region" description="Basic and acidic residues" evidence="14">
    <location>
        <begin position="379"/>
        <end position="390"/>
    </location>
</feature>
<dbReference type="AlphaFoldDB" id="A0A1I8GZU9"/>
<feature type="region of interest" description="Disordered" evidence="14">
    <location>
        <begin position="936"/>
        <end position="960"/>
    </location>
</feature>
<dbReference type="Gene3D" id="3.30.40.10">
    <property type="entry name" value="Zinc/RING finger domain, C3HC4 (zinc finger)"/>
    <property type="match status" value="1"/>
</dbReference>
<feature type="region of interest" description="Disordered" evidence="14">
    <location>
        <begin position="253"/>
        <end position="273"/>
    </location>
</feature>
<feature type="domain" description="SURP motif" evidence="18">
    <location>
        <begin position="594"/>
        <end position="637"/>
    </location>
</feature>
<keyword evidence="7 13" id="KW-0694">RNA-binding</keyword>
<feature type="domain" description="RRM" evidence="17">
    <location>
        <begin position="430"/>
        <end position="511"/>
    </location>
</feature>
<accession>A0A1I8GZU9</accession>
<feature type="compositionally biased region" description="Basic and acidic residues" evidence="14">
    <location>
        <begin position="350"/>
        <end position="370"/>
    </location>
</feature>
<dbReference type="SMART" id="SM00648">
    <property type="entry name" value="SWAP"/>
    <property type="match status" value="1"/>
</dbReference>
<dbReference type="GO" id="GO:0006396">
    <property type="term" value="P:RNA processing"/>
    <property type="evidence" value="ECO:0007669"/>
    <property type="project" value="InterPro"/>
</dbReference>
<feature type="region of interest" description="Disordered" evidence="14">
    <location>
        <begin position="686"/>
        <end position="734"/>
    </location>
</feature>
<dbReference type="InterPro" id="IPR013083">
    <property type="entry name" value="Znf_RING/FYVE/PHD"/>
</dbReference>
<dbReference type="InterPro" id="IPR051485">
    <property type="entry name" value="SR-CTD_assoc_factor"/>
</dbReference>
<dbReference type="SUPFAM" id="SSF109905">
    <property type="entry name" value="Surp module (SWAP domain)"/>
    <property type="match status" value="1"/>
</dbReference>
<dbReference type="InterPro" id="IPR001841">
    <property type="entry name" value="Znf_RING"/>
</dbReference>
<dbReference type="PANTHER" id="PTHR23140">
    <property type="entry name" value="RNA PROCESSING PROTEIN LD23810P"/>
    <property type="match status" value="1"/>
</dbReference>
<dbReference type="Gene3D" id="1.10.10.790">
    <property type="entry name" value="Surp module"/>
    <property type="match status" value="1"/>
</dbReference>
<feature type="domain" description="RING-type" evidence="16">
    <location>
        <begin position="70"/>
        <end position="113"/>
    </location>
</feature>
<evidence type="ECO:0000256" key="4">
    <source>
        <dbReference type="ARBA" id="ARBA00022723"/>
    </source>
</evidence>
<sequence>MATSATYFSAMAIDGLGSEVLLVAIFIVALCILFGSMILFPNNIDTTNSENPGERFQLQPRSADPPLDACPICLEESPRLAVQTSCGHHFCGPCFLTLWDDRVLASVACPMCRQAVTILFPVFTADELGAANDHQNEEQFGQVIDRVNRFNRYNSGRGVPLSDLLRDFPTVLRHFLADLFSPDGFSFVYMARISVVMVMCLAYLISPLDILPEAVFGLLGILDDLVILLLCLIFVVFLYRDIVSRREFHALAKRGSESGSRQQQPEDVPDIPGAAPEERLIYQQMVDSFSVDHRPGGGRSSGGGGAAAGRMSNSPPPSQPPGSSASSSGADKAAALASRPQRKDTVKRKTNLELFKEELKAMQEKREQRKQMMKQEQQPAERRPKSRFEPDQPQVASQPPPRPPSPVRSELSLDPAEIGVSQFEADKDTTNLFLGNLHPEVTERDLMDLFGRFGPLASVKIMWPRTEVERSKKRNCGFVAYMCRRDSERAVDRLRDRDLMGYQMLIGWGKSVPIPTYPIYVPPMLQAAIDPPPVSGLPFNAQPKEWMAGDIVQQRDAKRTPIDLSTMSSSEQEKLISEAIVKVTVPADRSLLSVINRMVEHVVREGPLFELLVCQRESDNPRYRFLFDYNSAEHVYYRWRLYSILHGDTAHNWRLADFRMYKGGSWWRPPPINVFTAGMPSELIDESGLPPYAGAGHGRRSPSPGGGHRSNRQRRHGSPADSAAADDKDEPDQLASARRLYNPSERPLSEHGRAELSKLLAEAMVWCLEHAESALEIVDSIASAVTTDTEVEPERRLSALFLASDLLHNSAVKLPCAAFYRTHFQPASSVIRAWSEWALYQPDYLMRLNNAFLGLLVPDQQQQQQLLESASAAGELEKDPSASRSPAAAASADLDGQPLLPGIADYDGDPLDVDGQPLALSGGGGFTRSKWAALDASGGSGSGAGLVSAYDSDGNSGESD</sequence>
<dbReference type="Gene3D" id="3.30.70.330">
    <property type="match status" value="1"/>
</dbReference>
<evidence type="ECO:0000256" key="3">
    <source>
        <dbReference type="ARBA" id="ARBA00022692"/>
    </source>
</evidence>
<evidence type="ECO:0000256" key="11">
    <source>
        <dbReference type="ARBA" id="ARBA00031107"/>
    </source>
</evidence>
<dbReference type="Gene3D" id="1.25.40.90">
    <property type="match status" value="1"/>
</dbReference>
<evidence type="ECO:0000259" key="17">
    <source>
        <dbReference type="PROSITE" id="PS50102"/>
    </source>
</evidence>
<dbReference type="GO" id="GO:0012505">
    <property type="term" value="C:endomembrane system"/>
    <property type="evidence" value="ECO:0007669"/>
    <property type="project" value="UniProtKB-SubCell"/>
</dbReference>
<keyword evidence="5 12" id="KW-0863">Zinc-finger</keyword>
<dbReference type="InterPro" id="IPR012677">
    <property type="entry name" value="Nucleotide-bd_a/b_plait_sf"/>
</dbReference>
<feature type="compositionally biased region" description="Low complexity" evidence="14">
    <location>
        <begin position="882"/>
        <end position="892"/>
    </location>
</feature>
<feature type="transmembrane region" description="Helical" evidence="15">
    <location>
        <begin position="189"/>
        <end position="208"/>
    </location>
</feature>
<evidence type="ECO:0000256" key="5">
    <source>
        <dbReference type="ARBA" id="ARBA00022771"/>
    </source>
</evidence>
<keyword evidence="9 15" id="KW-0472">Membrane</keyword>
<evidence type="ECO:0000259" key="16">
    <source>
        <dbReference type="PROSITE" id="PS50089"/>
    </source>
</evidence>
<dbReference type="InterPro" id="IPR000061">
    <property type="entry name" value="Surp"/>
</dbReference>
<evidence type="ECO:0000256" key="8">
    <source>
        <dbReference type="ARBA" id="ARBA00022989"/>
    </source>
</evidence>
<reference evidence="20" key="1">
    <citation type="submission" date="2016-11" db="UniProtKB">
        <authorList>
            <consortium name="WormBaseParasite"/>
        </authorList>
    </citation>
    <scope>IDENTIFICATION</scope>
</reference>
<dbReference type="SMART" id="SM00360">
    <property type="entry name" value="RRM"/>
    <property type="match status" value="1"/>
</dbReference>
<protein>
    <recommendedName>
        <fullName evidence="2">E3 ubiquitin-protein ligase RNF170</fullName>
    </recommendedName>
    <alternativeName>
        <fullName evidence="11">RING finger protein 170</fullName>
    </alternativeName>
    <alternativeName>
        <fullName evidence="10">RING-type E3 ubiquitin transferase RNF170</fullName>
    </alternativeName>
</protein>
<evidence type="ECO:0000256" key="2">
    <source>
        <dbReference type="ARBA" id="ARBA00014068"/>
    </source>
</evidence>
<dbReference type="Pfam" id="PF06803">
    <property type="entry name" value="DUF1232"/>
    <property type="match status" value="1"/>
</dbReference>
<dbReference type="Pfam" id="PF00076">
    <property type="entry name" value="RRM_1"/>
    <property type="match status" value="1"/>
</dbReference>
<keyword evidence="8 15" id="KW-1133">Transmembrane helix</keyword>
<dbReference type="Pfam" id="PF01805">
    <property type="entry name" value="Surp"/>
    <property type="match status" value="1"/>
</dbReference>
<evidence type="ECO:0000313" key="19">
    <source>
        <dbReference type="Proteomes" id="UP000095280"/>
    </source>
</evidence>
<dbReference type="Pfam" id="PF00097">
    <property type="entry name" value="zf-C3HC4"/>
    <property type="match status" value="1"/>
</dbReference>
<dbReference type="PROSITE" id="PS50128">
    <property type="entry name" value="SURP"/>
    <property type="match status" value="1"/>
</dbReference>
<proteinExistence type="predicted"/>
<feature type="transmembrane region" description="Helical" evidence="15">
    <location>
        <begin position="214"/>
        <end position="239"/>
    </location>
</feature>
<evidence type="ECO:0000256" key="7">
    <source>
        <dbReference type="ARBA" id="ARBA00022884"/>
    </source>
</evidence>
<dbReference type="InterPro" id="IPR006569">
    <property type="entry name" value="CID_dom"/>
</dbReference>
<dbReference type="GO" id="GO:0003723">
    <property type="term" value="F:RNA binding"/>
    <property type="evidence" value="ECO:0007669"/>
    <property type="project" value="UniProtKB-UniRule"/>
</dbReference>
<evidence type="ECO:0000259" key="18">
    <source>
        <dbReference type="PROSITE" id="PS50128"/>
    </source>
</evidence>
<keyword evidence="19" id="KW-1185">Reference proteome</keyword>
<dbReference type="CDD" id="cd12223">
    <property type="entry name" value="RRM_SR140"/>
    <property type="match status" value="1"/>
</dbReference>
<evidence type="ECO:0000313" key="20">
    <source>
        <dbReference type="WBParaSite" id="maker-uti_cns_0003645-snap-gene-0.9-mRNA-1"/>
    </source>
</evidence>
<dbReference type="Proteomes" id="UP000095280">
    <property type="component" value="Unplaced"/>
</dbReference>
<name>A0A1I8GZU9_9PLAT</name>
<comment type="subcellular location">
    <subcellularLocation>
        <location evidence="1">Endomembrane system</location>
        <topology evidence="1">Multi-pass membrane protein</topology>
    </subcellularLocation>
</comment>
<dbReference type="InterPro" id="IPR010652">
    <property type="entry name" value="DUF1232"/>
</dbReference>
<dbReference type="SMART" id="SM00184">
    <property type="entry name" value="RING"/>
    <property type="match status" value="1"/>
</dbReference>
<dbReference type="SUPFAM" id="SSF54928">
    <property type="entry name" value="RNA-binding domain, RBD"/>
    <property type="match status" value="1"/>
</dbReference>
<dbReference type="SUPFAM" id="SSF57850">
    <property type="entry name" value="RING/U-box"/>
    <property type="match status" value="1"/>
</dbReference>
<dbReference type="PROSITE" id="PS50102">
    <property type="entry name" value="RRM"/>
    <property type="match status" value="1"/>
</dbReference>
<evidence type="ECO:0000256" key="15">
    <source>
        <dbReference type="SAM" id="Phobius"/>
    </source>
</evidence>
<keyword evidence="6" id="KW-0862">Zinc</keyword>
<dbReference type="SMART" id="SM00582">
    <property type="entry name" value="RPR"/>
    <property type="match status" value="1"/>
</dbReference>
<dbReference type="PROSITE" id="PS50089">
    <property type="entry name" value="ZF_RING_2"/>
    <property type="match status" value="1"/>
</dbReference>
<dbReference type="GO" id="GO:0008270">
    <property type="term" value="F:zinc ion binding"/>
    <property type="evidence" value="ECO:0007669"/>
    <property type="project" value="UniProtKB-KW"/>
</dbReference>
<dbReference type="InterPro" id="IPR035967">
    <property type="entry name" value="SWAP/Surp_sf"/>
</dbReference>
<keyword evidence="3 15" id="KW-0812">Transmembrane</keyword>
<dbReference type="InterPro" id="IPR035979">
    <property type="entry name" value="RBD_domain_sf"/>
</dbReference>
<dbReference type="PANTHER" id="PTHR23140:SF4">
    <property type="entry name" value="PROTEIN CBR-NRD-1"/>
    <property type="match status" value="1"/>
</dbReference>
<evidence type="ECO:0000256" key="14">
    <source>
        <dbReference type="SAM" id="MobiDB-lite"/>
    </source>
</evidence>
<evidence type="ECO:0000256" key="6">
    <source>
        <dbReference type="ARBA" id="ARBA00022833"/>
    </source>
</evidence>
<feature type="compositionally biased region" description="Low complexity" evidence="14">
    <location>
        <begin position="321"/>
        <end position="338"/>
    </location>
</feature>
<evidence type="ECO:0000256" key="10">
    <source>
        <dbReference type="ARBA" id="ARBA00030110"/>
    </source>
</evidence>
<evidence type="ECO:0000256" key="1">
    <source>
        <dbReference type="ARBA" id="ARBA00004127"/>
    </source>
</evidence>
<feature type="transmembrane region" description="Helical" evidence="15">
    <location>
        <begin position="20"/>
        <end position="40"/>
    </location>
</feature>
<organism evidence="19 20">
    <name type="scientific">Macrostomum lignano</name>
    <dbReference type="NCBI Taxonomy" id="282301"/>
    <lineage>
        <taxon>Eukaryota</taxon>
        <taxon>Metazoa</taxon>
        <taxon>Spiralia</taxon>
        <taxon>Lophotrochozoa</taxon>
        <taxon>Platyhelminthes</taxon>
        <taxon>Rhabditophora</taxon>
        <taxon>Macrostomorpha</taxon>
        <taxon>Macrostomida</taxon>
        <taxon>Macrostomidae</taxon>
        <taxon>Macrostomum</taxon>
    </lineage>
</organism>
<dbReference type="InterPro" id="IPR018957">
    <property type="entry name" value="Znf_C3HC4_RING-type"/>
</dbReference>
<evidence type="ECO:0000256" key="12">
    <source>
        <dbReference type="PROSITE-ProRule" id="PRU00175"/>
    </source>
</evidence>
<feature type="region of interest" description="Disordered" evidence="14">
    <location>
        <begin position="291"/>
        <end position="411"/>
    </location>
</feature>
<dbReference type="WBParaSite" id="maker-uti_cns_0003645-snap-gene-0.9-mRNA-1">
    <property type="protein sequence ID" value="maker-uti_cns_0003645-snap-gene-0.9-mRNA-1"/>
    <property type="gene ID" value="maker-uti_cns_0003645-snap-gene-0.9"/>
</dbReference>
<dbReference type="InterPro" id="IPR008942">
    <property type="entry name" value="ENTH_VHS"/>
</dbReference>
<keyword evidence="4" id="KW-0479">Metal-binding</keyword>
<dbReference type="GO" id="GO:0005634">
    <property type="term" value="C:nucleus"/>
    <property type="evidence" value="ECO:0007669"/>
    <property type="project" value="TreeGrafter"/>
</dbReference>
<dbReference type="InterPro" id="IPR035009">
    <property type="entry name" value="SR140_RRM"/>
</dbReference>
<feature type="compositionally biased region" description="Gly residues" evidence="14">
    <location>
        <begin position="297"/>
        <end position="307"/>
    </location>
</feature>
<evidence type="ECO:0000256" key="9">
    <source>
        <dbReference type="ARBA" id="ARBA00023136"/>
    </source>
</evidence>
<feature type="region of interest" description="Disordered" evidence="14">
    <location>
        <begin position="872"/>
        <end position="919"/>
    </location>
</feature>
<dbReference type="InterPro" id="IPR000504">
    <property type="entry name" value="RRM_dom"/>
</dbReference>
<evidence type="ECO:0000256" key="13">
    <source>
        <dbReference type="PROSITE-ProRule" id="PRU00176"/>
    </source>
</evidence>